<dbReference type="Gene3D" id="3.30.1330.60">
    <property type="entry name" value="OmpA-like domain"/>
    <property type="match status" value="1"/>
</dbReference>
<dbReference type="Pfam" id="PF00691">
    <property type="entry name" value="OmpA"/>
    <property type="match status" value="1"/>
</dbReference>
<comment type="caution">
    <text evidence="5">The sequence shown here is derived from an EMBL/GenBank/DDBJ whole genome shotgun (WGS) entry which is preliminary data.</text>
</comment>
<dbReference type="InterPro" id="IPR017732">
    <property type="entry name" value="T4/T6SS_DotU"/>
</dbReference>
<keyword evidence="3" id="KW-0812">Transmembrane</keyword>
<dbReference type="NCBIfam" id="TIGR03350">
    <property type="entry name" value="type_VI_ompA"/>
    <property type="match status" value="1"/>
</dbReference>
<reference evidence="6" key="1">
    <citation type="journal article" date="2019" name="Int. J. Syst. Evol. Microbiol.">
        <title>The Global Catalogue of Microorganisms (GCM) 10K type strain sequencing project: providing services to taxonomists for standard genome sequencing and annotation.</title>
        <authorList>
            <consortium name="The Broad Institute Genomics Platform"/>
            <consortium name="The Broad Institute Genome Sequencing Center for Infectious Disease"/>
            <person name="Wu L."/>
            <person name="Ma J."/>
        </authorList>
    </citation>
    <scope>NUCLEOTIDE SEQUENCE [LARGE SCALE GENOMIC DNA]</scope>
    <source>
        <strain evidence="6">CG52</strain>
    </source>
</reference>
<evidence type="ECO:0000256" key="1">
    <source>
        <dbReference type="PROSITE-ProRule" id="PRU00473"/>
    </source>
</evidence>
<feature type="region of interest" description="Disordered" evidence="2">
    <location>
        <begin position="1"/>
        <end position="35"/>
    </location>
</feature>
<feature type="region of interest" description="Disordered" evidence="2">
    <location>
        <begin position="299"/>
        <end position="337"/>
    </location>
</feature>
<dbReference type="Pfam" id="PF09850">
    <property type="entry name" value="DotU"/>
    <property type="match status" value="1"/>
</dbReference>
<dbReference type="CDD" id="cd07185">
    <property type="entry name" value="OmpA_C-like"/>
    <property type="match status" value="1"/>
</dbReference>
<dbReference type="RefSeq" id="WP_377397820.1">
    <property type="nucleotide sequence ID" value="NZ_JBHUEQ010000006.1"/>
</dbReference>
<proteinExistence type="predicted"/>
<dbReference type="PROSITE" id="PS51123">
    <property type="entry name" value="OMPA_2"/>
    <property type="match status" value="1"/>
</dbReference>
<feature type="domain" description="OmpA-like" evidence="4">
    <location>
        <begin position="361"/>
        <end position="480"/>
    </location>
</feature>
<keyword evidence="1 3" id="KW-0472">Membrane</keyword>
<feature type="compositionally biased region" description="Polar residues" evidence="2">
    <location>
        <begin position="1"/>
        <end position="10"/>
    </location>
</feature>
<dbReference type="InterPro" id="IPR017733">
    <property type="entry name" value="OmpA-like_dom_proteobacteria"/>
</dbReference>
<evidence type="ECO:0000256" key="3">
    <source>
        <dbReference type="SAM" id="Phobius"/>
    </source>
</evidence>
<feature type="compositionally biased region" description="Basic and acidic residues" evidence="2">
    <location>
        <begin position="464"/>
        <end position="473"/>
    </location>
</feature>
<dbReference type="PANTHER" id="PTHR38033:SF1">
    <property type="entry name" value="DOTU FAMILY TYPE IV_VI SECRETION SYSTEM PROTEIN"/>
    <property type="match status" value="1"/>
</dbReference>
<dbReference type="Proteomes" id="UP001597322">
    <property type="component" value="Unassembled WGS sequence"/>
</dbReference>
<dbReference type="PANTHER" id="PTHR38033">
    <property type="entry name" value="MEMBRANE PROTEIN-RELATED"/>
    <property type="match status" value="1"/>
</dbReference>
<organism evidence="5 6">
    <name type="scientific">Rhizobium helianthi</name>
    <dbReference type="NCBI Taxonomy" id="1132695"/>
    <lineage>
        <taxon>Bacteria</taxon>
        <taxon>Pseudomonadati</taxon>
        <taxon>Pseudomonadota</taxon>
        <taxon>Alphaproteobacteria</taxon>
        <taxon>Hyphomicrobiales</taxon>
        <taxon>Rhizobiaceae</taxon>
        <taxon>Rhizobium/Agrobacterium group</taxon>
        <taxon>Rhizobium</taxon>
    </lineage>
</organism>
<accession>A0ABW4M3K9</accession>
<sequence>MSKENSSWQDLPTIVDLDEDGVNRRQPSGKMSDFLDDIISQPPLAGADARRNPPQGGWSAERLVKDFTLGGEEVPTLVRSAAPLLNLAHAIRHRPEPPDIDELRRVAIAAINAYERDLAAARIAPERARAAHYVVCATVDDVVLSKPWGVSAGWARSGLVSTFHMDVTGGEKVFDLLDHFHQSPGASKDILLLIYLCLSLAFEGRMRVSPRGHLELGRVRDSLYKTLLGQYGIFERDLSPHWKGVSARHKPLKTTTALWTLLSILALLFGLGYIFFTFSLNSVSDGTLSRMAGLGPKDAPSVALTAPPPPPQDVAVVEKKEEPAPPPPLSNAPPKPSPLQNFMTFLQPEVEKNLVSLSDANGRLRIRINNSGLFDVGSAEVSDNFRGLLERIGGALSAEQFRALVVGYTDNTPIRTVQFPSNWHLSEARAKAVGEILSAYTGPEAILTEGRADSDPIAPNTTPEGREMNRRTEILVLTDPRQRLTQAGMTAPAVRTEQQPEAAQPPGSSQ</sequence>
<feature type="compositionally biased region" description="Polar residues" evidence="2">
    <location>
        <begin position="496"/>
        <end position="510"/>
    </location>
</feature>
<dbReference type="EMBL" id="JBHUEQ010000006">
    <property type="protein sequence ID" value="MFD1745003.1"/>
    <property type="molecule type" value="Genomic_DNA"/>
</dbReference>
<protein>
    <submittedName>
        <fullName evidence="5">Type VI secretion system protein TssL, long form</fullName>
    </submittedName>
</protein>
<dbReference type="InterPro" id="IPR006665">
    <property type="entry name" value="OmpA-like"/>
</dbReference>
<dbReference type="NCBIfam" id="NF038228">
    <property type="entry name" value="IcmH_DotU_IVB"/>
    <property type="match status" value="1"/>
</dbReference>
<feature type="compositionally biased region" description="Pro residues" evidence="2">
    <location>
        <begin position="324"/>
        <end position="337"/>
    </location>
</feature>
<dbReference type="NCBIfam" id="TIGR03349">
    <property type="entry name" value="IV_VI_DotU"/>
    <property type="match status" value="1"/>
</dbReference>
<evidence type="ECO:0000256" key="2">
    <source>
        <dbReference type="SAM" id="MobiDB-lite"/>
    </source>
</evidence>
<evidence type="ECO:0000259" key="4">
    <source>
        <dbReference type="PROSITE" id="PS51123"/>
    </source>
</evidence>
<feature type="transmembrane region" description="Helical" evidence="3">
    <location>
        <begin position="258"/>
        <end position="280"/>
    </location>
</feature>
<feature type="region of interest" description="Disordered" evidence="2">
    <location>
        <begin position="450"/>
        <end position="510"/>
    </location>
</feature>
<dbReference type="InterPro" id="IPR036737">
    <property type="entry name" value="OmpA-like_sf"/>
</dbReference>
<dbReference type="InterPro" id="IPR038522">
    <property type="entry name" value="T4/T6SS_DotU_sf"/>
</dbReference>
<dbReference type="Gene3D" id="1.25.40.590">
    <property type="entry name" value="Type IV / VI secretion system, DotU"/>
    <property type="match status" value="1"/>
</dbReference>
<evidence type="ECO:0000313" key="5">
    <source>
        <dbReference type="EMBL" id="MFD1745003.1"/>
    </source>
</evidence>
<keyword evidence="3" id="KW-1133">Transmembrane helix</keyword>
<name>A0ABW4M3K9_9HYPH</name>
<keyword evidence="6" id="KW-1185">Reference proteome</keyword>
<dbReference type="SUPFAM" id="SSF103088">
    <property type="entry name" value="OmpA-like"/>
    <property type="match status" value="1"/>
</dbReference>
<evidence type="ECO:0000313" key="6">
    <source>
        <dbReference type="Proteomes" id="UP001597322"/>
    </source>
</evidence>
<gene>
    <name evidence="5" type="primary">tssL</name>
    <name evidence="5" type="ORF">ACFSE1_05950</name>
</gene>